<protein>
    <recommendedName>
        <fullName evidence="1">DUF7511 domain-containing protein</fullName>
    </recommendedName>
</protein>
<proteinExistence type="predicted"/>
<organism evidence="2 3">
    <name type="scientific">Halobium palmae</name>
    <dbReference type="NCBI Taxonomy" id="1776492"/>
    <lineage>
        <taxon>Archaea</taxon>
        <taxon>Methanobacteriati</taxon>
        <taxon>Methanobacteriota</taxon>
        <taxon>Stenosarchaea group</taxon>
        <taxon>Halobacteria</taxon>
        <taxon>Halobacteriales</taxon>
        <taxon>Haloferacaceae</taxon>
        <taxon>Halobium</taxon>
    </lineage>
</organism>
<evidence type="ECO:0000313" key="3">
    <source>
        <dbReference type="Proteomes" id="UP001596328"/>
    </source>
</evidence>
<sequence length="72" mass="8016">MSTSDNSGADATGAYRDGLNRWPVFDVEFVLESTDLGDDQCTFYPREADEEAMLTTWITAAEGDFVTLDEVR</sequence>
<dbReference type="InterPro" id="IPR055933">
    <property type="entry name" value="DUF7511"/>
</dbReference>
<reference evidence="2 3" key="1">
    <citation type="journal article" date="2019" name="Int. J. Syst. Evol. Microbiol.">
        <title>The Global Catalogue of Microorganisms (GCM) 10K type strain sequencing project: providing services to taxonomists for standard genome sequencing and annotation.</title>
        <authorList>
            <consortium name="The Broad Institute Genomics Platform"/>
            <consortium name="The Broad Institute Genome Sequencing Center for Infectious Disease"/>
            <person name="Wu L."/>
            <person name="Ma J."/>
        </authorList>
    </citation>
    <scope>NUCLEOTIDE SEQUENCE [LARGE SCALE GENOMIC DNA]</scope>
    <source>
        <strain evidence="2 3">NBRC 111368</strain>
    </source>
</reference>
<dbReference type="Proteomes" id="UP001596328">
    <property type="component" value="Unassembled WGS sequence"/>
</dbReference>
<dbReference type="EMBL" id="JBHSWU010001104">
    <property type="protein sequence ID" value="MFC6726423.1"/>
    <property type="molecule type" value="Genomic_DNA"/>
</dbReference>
<dbReference type="AlphaFoldDB" id="A0ABD5S5G9"/>
<feature type="domain" description="DUF7511" evidence="1">
    <location>
        <begin position="28"/>
        <end position="72"/>
    </location>
</feature>
<dbReference type="Pfam" id="PF24351">
    <property type="entry name" value="DUF7511"/>
    <property type="match status" value="1"/>
</dbReference>
<gene>
    <name evidence="2" type="ORF">ACFQE1_19055</name>
</gene>
<comment type="caution">
    <text evidence="2">The sequence shown here is derived from an EMBL/GenBank/DDBJ whole genome shotgun (WGS) entry which is preliminary data.</text>
</comment>
<evidence type="ECO:0000313" key="2">
    <source>
        <dbReference type="EMBL" id="MFC6726423.1"/>
    </source>
</evidence>
<keyword evidence="3" id="KW-1185">Reference proteome</keyword>
<name>A0ABD5S5G9_9EURY</name>
<evidence type="ECO:0000259" key="1">
    <source>
        <dbReference type="Pfam" id="PF24351"/>
    </source>
</evidence>
<accession>A0ABD5S5G9</accession>